<dbReference type="InterPro" id="IPR019685">
    <property type="entry name" value="DUF2534"/>
</dbReference>
<accession>A0A8K0XW52</accession>
<keyword evidence="1" id="KW-1133">Transmembrane helix</keyword>
<dbReference type="Proteomes" id="UP000659047">
    <property type="component" value="Unassembled WGS sequence"/>
</dbReference>
<evidence type="ECO:0000313" key="2">
    <source>
        <dbReference type="EMBL" id="MBK4713792.1"/>
    </source>
</evidence>
<dbReference type="RefSeq" id="WP_238711779.1">
    <property type="nucleotide sequence ID" value="NZ_JAEPBH010000001.1"/>
</dbReference>
<reference evidence="2" key="1">
    <citation type="submission" date="2021-01" db="EMBL/GenBank/DDBJ databases">
        <title>Intestinitalea alba gen. nov., sp. nov., a novel genus of the family Enterobacteriaceae, isolated from the gut of the plastic-eating mealworm Tenebrio molitor L.</title>
        <authorList>
            <person name="Yang Y."/>
        </authorList>
    </citation>
    <scope>NUCLEOTIDE SEQUENCE</scope>
    <source>
        <strain evidence="2">BIT-L3</strain>
    </source>
</reference>
<evidence type="ECO:0000313" key="3">
    <source>
        <dbReference type="Proteomes" id="UP000659047"/>
    </source>
</evidence>
<keyword evidence="3" id="KW-1185">Reference proteome</keyword>
<keyword evidence="1" id="KW-0812">Transmembrane</keyword>
<dbReference type="Pfam" id="PF10749">
    <property type="entry name" value="DUF2534"/>
    <property type="match status" value="1"/>
</dbReference>
<evidence type="ECO:0000256" key="1">
    <source>
        <dbReference type="SAM" id="Phobius"/>
    </source>
</evidence>
<organism evidence="2 3">
    <name type="scientific">Tenebrionibacter intestinalis</name>
    <dbReference type="NCBI Taxonomy" id="2799638"/>
    <lineage>
        <taxon>Bacteria</taxon>
        <taxon>Pseudomonadati</taxon>
        <taxon>Pseudomonadota</taxon>
        <taxon>Gammaproteobacteria</taxon>
        <taxon>Enterobacterales</taxon>
        <taxon>Enterobacteriaceae</taxon>
        <taxon>Tenebrionibacter/Tenebrionicola group</taxon>
        <taxon>Tenebrionibacter</taxon>
    </lineage>
</organism>
<protein>
    <submittedName>
        <fullName evidence="2">DUF2534 family protein</fullName>
    </submittedName>
</protein>
<proteinExistence type="predicted"/>
<dbReference type="AlphaFoldDB" id="A0A8K0XW52"/>
<sequence length="87" mass="9865">MLPITRTRDFKKFLIAAAVVFVIAVSVISRVTFKGVEDQYNLPIENWSLGLFVIQGAWVFIYSIMFTIIGSLPFAFYFLGPKSNHDS</sequence>
<dbReference type="EMBL" id="JAEPBH010000001">
    <property type="protein sequence ID" value="MBK4713792.1"/>
    <property type="molecule type" value="Genomic_DNA"/>
</dbReference>
<feature type="transmembrane region" description="Helical" evidence="1">
    <location>
        <begin position="53"/>
        <end position="79"/>
    </location>
</feature>
<comment type="caution">
    <text evidence="2">The sequence shown here is derived from an EMBL/GenBank/DDBJ whole genome shotgun (WGS) entry which is preliminary data.</text>
</comment>
<gene>
    <name evidence="2" type="ORF">JJB97_00285</name>
</gene>
<feature type="transmembrane region" description="Helical" evidence="1">
    <location>
        <begin position="12"/>
        <end position="33"/>
    </location>
</feature>
<keyword evidence="1" id="KW-0472">Membrane</keyword>
<name>A0A8K0XW52_9ENTR</name>